<dbReference type="GO" id="GO:0016853">
    <property type="term" value="F:isomerase activity"/>
    <property type="evidence" value="ECO:0007669"/>
    <property type="project" value="UniProtKB-KW"/>
</dbReference>
<keyword evidence="2" id="KW-0413">Isomerase</keyword>
<dbReference type="EMBL" id="JACIDS010000002">
    <property type="protein sequence ID" value="MBB3930392.1"/>
    <property type="molecule type" value="Genomic_DNA"/>
</dbReference>
<evidence type="ECO:0000313" key="2">
    <source>
        <dbReference type="EMBL" id="MBB3930392.1"/>
    </source>
</evidence>
<evidence type="ECO:0000259" key="1">
    <source>
        <dbReference type="Pfam" id="PF01261"/>
    </source>
</evidence>
<dbReference type="PANTHER" id="PTHR12110:SF21">
    <property type="entry name" value="XYLOSE ISOMERASE-LIKE TIM BARREL DOMAIN-CONTAINING PROTEIN"/>
    <property type="match status" value="1"/>
</dbReference>
<comment type="caution">
    <text evidence="2">The sequence shown here is derived from an EMBL/GenBank/DDBJ whole genome shotgun (WGS) entry which is preliminary data.</text>
</comment>
<sequence length="275" mass="28682">MQLGIFSKTFSGAGPAEVLAKARAAGYECAQFNLTCAGLPAMPDKPVGAADLAAIRDASASSGVALVALSGTYNMIHPDPAVRADGLKRLGVVIEAARALSIPLVTLCTGSRDANDMWHHHPDNATPEAWSDMITELGKAVELADAAGVDLGIEPEQANPVISADHALRMISDLGSKRIRIILDPANLFEMATPDEARRIVADAVDKLADRVSMAHGKDRAADGSFATVGKGIVDFPDFIARLRAAGFDGPLVTHGLSAQEAPGVAAFLARLIRS</sequence>
<dbReference type="InterPro" id="IPR050312">
    <property type="entry name" value="IolE/XylAMocC-like"/>
</dbReference>
<dbReference type="Pfam" id="PF01261">
    <property type="entry name" value="AP_endonuc_2"/>
    <property type="match status" value="1"/>
</dbReference>
<keyword evidence="3" id="KW-1185">Reference proteome</keyword>
<protein>
    <submittedName>
        <fullName evidence="2">Sugar phosphate isomerase/epimerase</fullName>
    </submittedName>
</protein>
<dbReference type="PANTHER" id="PTHR12110">
    <property type="entry name" value="HYDROXYPYRUVATE ISOMERASE"/>
    <property type="match status" value="1"/>
</dbReference>
<dbReference type="AlphaFoldDB" id="A0A840ALB5"/>
<dbReference type="InterPro" id="IPR036237">
    <property type="entry name" value="Xyl_isomerase-like_sf"/>
</dbReference>
<reference evidence="2 3" key="1">
    <citation type="submission" date="2020-08" db="EMBL/GenBank/DDBJ databases">
        <title>Genomic Encyclopedia of Type Strains, Phase IV (KMG-IV): sequencing the most valuable type-strain genomes for metagenomic binning, comparative biology and taxonomic classification.</title>
        <authorList>
            <person name="Goeker M."/>
        </authorList>
    </citation>
    <scope>NUCLEOTIDE SEQUENCE [LARGE SCALE GENOMIC DNA]</scope>
    <source>
        <strain evidence="2 3">DSM 25966</strain>
    </source>
</reference>
<dbReference type="RefSeq" id="WP_183398055.1">
    <property type="nucleotide sequence ID" value="NZ_JACIDS010000002.1"/>
</dbReference>
<name>A0A840ALB5_9HYPH</name>
<proteinExistence type="predicted"/>
<evidence type="ECO:0000313" key="3">
    <source>
        <dbReference type="Proteomes" id="UP000553963"/>
    </source>
</evidence>
<dbReference type="InterPro" id="IPR013022">
    <property type="entry name" value="Xyl_isomerase-like_TIM-brl"/>
</dbReference>
<dbReference type="Proteomes" id="UP000553963">
    <property type="component" value="Unassembled WGS sequence"/>
</dbReference>
<accession>A0A840ALB5</accession>
<organism evidence="2 3">
    <name type="scientific">Kaistia hirudinis</name>
    <dbReference type="NCBI Taxonomy" id="1293440"/>
    <lineage>
        <taxon>Bacteria</taxon>
        <taxon>Pseudomonadati</taxon>
        <taxon>Pseudomonadota</taxon>
        <taxon>Alphaproteobacteria</taxon>
        <taxon>Hyphomicrobiales</taxon>
        <taxon>Kaistiaceae</taxon>
        <taxon>Kaistia</taxon>
    </lineage>
</organism>
<feature type="domain" description="Xylose isomerase-like TIM barrel" evidence="1">
    <location>
        <begin position="19"/>
        <end position="254"/>
    </location>
</feature>
<dbReference type="SUPFAM" id="SSF51658">
    <property type="entry name" value="Xylose isomerase-like"/>
    <property type="match status" value="1"/>
</dbReference>
<gene>
    <name evidence="2" type="ORF">GGR25_001431</name>
</gene>
<dbReference type="Gene3D" id="3.20.20.150">
    <property type="entry name" value="Divalent-metal-dependent TIM barrel enzymes"/>
    <property type="match status" value="1"/>
</dbReference>